<protein>
    <submittedName>
        <fullName evidence="2">Uncharacterized protein</fullName>
    </submittedName>
</protein>
<feature type="coiled-coil region" evidence="1">
    <location>
        <begin position="9"/>
        <end position="36"/>
    </location>
</feature>
<sequence>MKTEREKQFEKYYRQIEAIEESIKNLNEQAEHLGIETRFIPYKLFKEQVEQLEEIQTYFNEVKMAPDQNTSEAILTISLKQFHQFIQGLKS</sequence>
<evidence type="ECO:0000313" key="2">
    <source>
        <dbReference type="EMBL" id="MDE5412621.1"/>
    </source>
</evidence>
<evidence type="ECO:0000313" key="3">
    <source>
        <dbReference type="Proteomes" id="UP001148125"/>
    </source>
</evidence>
<evidence type="ECO:0000256" key="1">
    <source>
        <dbReference type="SAM" id="Coils"/>
    </source>
</evidence>
<dbReference type="EMBL" id="JAOTPO010000002">
    <property type="protein sequence ID" value="MDE5412621.1"/>
    <property type="molecule type" value="Genomic_DNA"/>
</dbReference>
<gene>
    <name evidence="2" type="ORF">N7Z68_04425</name>
</gene>
<keyword evidence="3" id="KW-1185">Reference proteome</keyword>
<organism evidence="2 3">
    <name type="scientific">Alkalihalobacterium chitinilyticum</name>
    <dbReference type="NCBI Taxonomy" id="2980103"/>
    <lineage>
        <taxon>Bacteria</taxon>
        <taxon>Bacillati</taxon>
        <taxon>Bacillota</taxon>
        <taxon>Bacilli</taxon>
        <taxon>Bacillales</taxon>
        <taxon>Bacillaceae</taxon>
        <taxon>Alkalihalobacterium</taxon>
    </lineage>
</organism>
<dbReference type="Proteomes" id="UP001148125">
    <property type="component" value="Unassembled WGS sequence"/>
</dbReference>
<proteinExistence type="predicted"/>
<dbReference type="RefSeq" id="WP_275117249.1">
    <property type="nucleotide sequence ID" value="NZ_JAOTPO010000002.1"/>
</dbReference>
<comment type="caution">
    <text evidence="2">The sequence shown here is derived from an EMBL/GenBank/DDBJ whole genome shotgun (WGS) entry which is preliminary data.</text>
</comment>
<keyword evidence="1" id="KW-0175">Coiled coil</keyword>
<accession>A0ABT5VBT9</accession>
<reference evidence="2" key="1">
    <citation type="submission" date="2024-05" db="EMBL/GenBank/DDBJ databases">
        <title>Alkalihalobacillus sp. strain MEB203 novel alkaliphilic bacterium from Lonar Lake, India.</title>
        <authorList>
            <person name="Joshi A."/>
            <person name="Thite S."/>
            <person name="Mengade P."/>
        </authorList>
    </citation>
    <scope>NUCLEOTIDE SEQUENCE</scope>
    <source>
        <strain evidence="2">MEB 203</strain>
    </source>
</reference>
<name>A0ABT5VBT9_9BACI</name>